<keyword evidence="3" id="KW-0808">Transferase</keyword>
<keyword evidence="4" id="KW-0732">Signal</keyword>
<dbReference type="GO" id="GO:0030246">
    <property type="term" value="F:carbohydrate binding"/>
    <property type="evidence" value="ECO:0007669"/>
    <property type="project" value="InterPro"/>
</dbReference>
<evidence type="ECO:0000256" key="7">
    <source>
        <dbReference type="ARBA" id="ARBA00022840"/>
    </source>
</evidence>
<dbReference type="InterPro" id="IPR005084">
    <property type="entry name" value="CBM6"/>
</dbReference>
<evidence type="ECO:0000256" key="9">
    <source>
        <dbReference type="PROSITE-ProRule" id="PRU10141"/>
    </source>
</evidence>
<evidence type="ECO:0000256" key="10">
    <source>
        <dbReference type="SAM" id="MobiDB-lite"/>
    </source>
</evidence>
<protein>
    <recommendedName>
        <fullName evidence="1">non-specific serine/threonine protein kinase</fullName>
        <ecNumber evidence="1">2.7.11.1</ecNumber>
    </recommendedName>
</protein>
<dbReference type="EC" id="2.7.11.1" evidence="1"/>
<evidence type="ECO:0000313" key="15">
    <source>
        <dbReference type="Proteomes" id="UP000239415"/>
    </source>
</evidence>
<keyword evidence="6 14" id="KW-0418">Kinase</keyword>
<evidence type="ECO:0000256" key="8">
    <source>
        <dbReference type="ARBA" id="ARBA00023170"/>
    </source>
</evidence>
<dbReference type="RefSeq" id="WP_106322770.1">
    <property type="nucleotide sequence ID" value="NZ_BOMO01000095.1"/>
</dbReference>
<evidence type="ECO:0000256" key="4">
    <source>
        <dbReference type="ARBA" id="ARBA00022729"/>
    </source>
</evidence>
<gene>
    <name evidence="14" type="ORF">CLV67_11128</name>
</gene>
<evidence type="ECO:0000256" key="2">
    <source>
        <dbReference type="ARBA" id="ARBA00022527"/>
    </source>
</evidence>
<dbReference type="CDD" id="cd14014">
    <property type="entry name" value="STKc_PknB_like"/>
    <property type="match status" value="1"/>
</dbReference>
<dbReference type="PROSITE" id="PS50011">
    <property type="entry name" value="PROTEIN_KINASE_DOM"/>
    <property type="match status" value="1"/>
</dbReference>
<dbReference type="Proteomes" id="UP000239415">
    <property type="component" value="Unassembled WGS sequence"/>
</dbReference>
<feature type="region of interest" description="Disordered" evidence="10">
    <location>
        <begin position="342"/>
        <end position="419"/>
    </location>
</feature>
<dbReference type="SUPFAM" id="SSF49785">
    <property type="entry name" value="Galactose-binding domain-like"/>
    <property type="match status" value="1"/>
</dbReference>
<dbReference type="InterPro" id="IPR008979">
    <property type="entry name" value="Galactose-bd-like_sf"/>
</dbReference>
<keyword evidence="8" id="KW-0675">Receptor</keyword>
<evidence type="ECO:0000256" key="3">
    <source>
        <dbReference type="ARBA" id="ARBA00022679"/>
    </source>
</evidence>
<dbReference type="Gene3D" id="3.30.200.20">
    <property type="entry name" value="Phosphorylase Kinase, domain 1"/>
    <property type="match status" value="1"/>
</dbReference>
<keyword evidence="7 9" id="KW-0067">ATP-binding</keyword>
<dbReference type="SMART" id="SM00220">
    <property type="entry name" value="S_TKc"/>
    <property type="match status" value="1"/>
</dbReference>
<keyword evidence="2 14" id="KW-0723">Serine/threonine-protein kinase</keyword>
<dbReference type="Pfam" id="PF00069">
    <property type="entry name" value="Pkinase"/>
    <property type="match status" value="1"/>
</dbReference>
<accession>A0A2T0K7Q9</accession>
<feature type="domain" description="Protein kinase" evidence="12">
    <location>
        <begin position="27"/>
        <end position="283"/>
    </location>
</feature>
<dbReference type="InterPro" id="IPR008271">
    <property type="entry name" value="Ser/Thr_kinase_AS"/>
</dbReference>
<dbReference type="EMBL" id="PVMZ01000011">
    <property type="protein sequence ID" value="PRX18881.1"/>
    <property type="molecule type" value="Genomic_DNA"/>
</dbReference>
<comment type="caution">
    <text evidence="14">The sequence shown here is derived from an EMBL/GenBank/DDBJ whole genome shotgun (WGS) entry which is preliminary data.</text>
</comment>
<dbReference type="PROSITE" id="PS51175">
    <property type="entry name" value="CBM6"/>
    <property type="match status" value="1"/>
</dbReference>
<dbReference type="Gene3D" id="1.10.510.10">
    <property type="entry name" value="Transferase(Phosphotransferase) domain 1"/>
    <property type="match status" value="1"/>
</dbReference>
<dbReference type="InterPro" id="IPR017441">
    <property type="entry name" value="Protein_kinase_ATP_BS"/>
</dbReference>
<dbReference type="PANTHER" id="PTHR43289:SF6">
    <property type="entry name" value="SERINE_THREONINE-PROTEIN KINASE NEKL-3"/>
    <property type="match status" value="1"/>
</dbReference>
<evidence type="ECO:0000256" key="1">
    <source>
        <dbReference type="ARBA" id="ARBA00012513"/>
    </source>
</evidence>
<keyword evidence="11" id="KW-0812">Transmembrane</keyword>
<feature type="compositionally biased region" description="Low complexity" evidence="10">
    <location>
        <begin position="369"/>
        <end position="413"/>
    </location>
</feature>
<evidence type="ECO:0000256" key="5">
    <source>
        <dbReference type="ARBA" id="ARBA00022741"/>
    </source>
</evidence>
<keyword evidence="15" id="KW-1185">Reference proteome</keyword>
<feature type="transmembrane region" description="Helical" evidence="11">
    <location>
        <begin position="322"/>
        <end position="343"/>
    </location>
</feature>
<evidence type="ECO:0000256" key="6">
    <source>
        <dbReference type="ARBA" id="ARBA00022777"/>
    </source>
</evidence>
<dbReference type="SMART" id="SM00606">
    <property type="entry name" value="CBD_IV"/>
    <property type="match status" value="1"/>
</dbReference>
<dbReference type="AlphaFoldDB" id="A0A2T0K7Q9"/>
<dbReference type="Pfam" id="PF03422">
    <property type="entry name" value="CBM_6"/>
    <property type="match status" value="1"/>
</dbReference>
<dbReference type="CDD" id="cd04084">
    <property type="entry name" value="CBM6_xylanase-like"/>
    <property type="match status" value="1"/>
</dbReference>
<evidence type="ECO:0000259" key="13">
    <source>
        <dbReference type="PROSITE" id="PS51175"/>
    </source>
</evidence>
<dbReference type="GO" id="GO:0005524">
    <property type="term" value="F:ATP binding"/>
    <property type="evidence" value="ECO:0007669"/>
    <property type="project" value="UniProtKB-UniRule"/>
</dbReference>
<dbReference type="PANTHER" id="PTHR43289">
    <property type="entry name" value="MITOGEN-ACTIVATED PROTEIN KINASE KINASE KINASE 20-RELATED"/>
    <property type="match status" value="1"/>
</dbReference>
<keyword evidence="5 9" id="KW-0547">Nucleotide-binding</keyword>
<dbReference type="InterPro" id="IPR006584">
    <property type="entry name" value="Cellulose-bd_IV"/>
</dbReference>
<proteinExistence type="predicted"/>
<evidence type="ECO:0000259" key="12">
    <source>
        <dbReference type="PROSITE" id="PS50011"/>
    </source>
</evidence>
<reference evidence="14 15" key="1">
    <citation type="submission" date="2018-03" db="EMBL/GenBank/DDBJ databases">
        <title>Genomic Encyclopedia of Archaeal and Bacterial Type Strains, Phase II (KMG-II): from individual species to whole genera.</title>
        <authorList>
            <person name="Goeker M."/>
        </authorList>
    </citation>
    <scope>NUCLEOTIDE SEQUENCE [LARGE SCALE GENOMIC DNA]</scope>
    <source>
        <strain evidence="14 15">DSM 43146</strain>
    </source>
</reference>
<dbReference type="InterPro" id="IPR000719">
    <property type="entry name" value="Prot_kinase_dom"/>
</dbReference>
<name>A0A2T0K7Q9_9ACTN</name>
<evidence type="ECO:0000256" key="11">
    <source>
        <dbReference type="SAM" id="Phobius"/>
    </source>
</evidence>
<dbReference type="OrthoDB" id="9762169at2"/>
<sequence>MSGSSTPSDGGDTSRPERPAGLVAGRYRLVDLLGDGGMGRVWEAYDELLDRAVAAKEIAPVGLSAAELGDLRERAIREARAIARIDHAHVVQIFDVVEHGGSPWIVMELVRARSLFDEVRDRGPLDPRRAARLGLDLVDALAAAHRAGVLHRDVKPANVLLGWDGRVVLTDFGLATSTGDSMMTRAGVMLGSPSYLAPERALDQPATAAADLWSLGATLYTAVEGHPPYERSSPMATLAALMVDPPAPPTRAGILEPVLEALLERDPAVRITTEEVTELLRYVLSEPDPEPPGQAPEPPVAVPVVALPAVPARSSRWRRGTVAALIAGVTVLVVAAAAAIAAGRDRPDAEAQSMSGRSLPAEPRPPSAAPSRTGVVARPSATPAPASSRPVRGRPTPSRSAATTRTTTSRPPAVRFTFEAESYTDNRGTEDSFPAGASGGRVVGKTDTGDWVGYRNRSLAGVRKVTLRYTAGGGDTVVEIRSDSGTGRVLARVTLAGTADFTAFATVTADLGGAASGPLFIAFAGPKASDIDTITLSS</sequence>
<keyword evidence="11" id="KW-1133">Transmembrane helix</keyword>
<dbReference type="PROSITE" id="PS00108">
    <property type="entry name" value="PROTEIN_KINASE_ST"/>
    <property type="match status" value="1"/>
</dbReference>
<dbReference type="GO" id="GO:0004674">
    <property type="term" value="F:protein serine/threonine kinase activity"/>
    <property type="evidence" value="ECO:0007669"/>
    <property type="project" value="UniProtKB-KW"/>
</dbReference>
<dbReference type="SUPFAM" id="SSF56112">
    <property type="entry name" value="Protein kinase-like (PK-like)"/>
    <property type="match status" value="1"/>
</dbReference>
<dbReference type="Gene3D" id="2.60.120.260">
    <property type="entry name" value="Galactose-binding domain-like"/>
    <property type="match status" value="1"/>
</dbReference>
<feature type="binding site" evidence="9">
    <location>
        <position position="56"/>
    </location>
    <ligand>
        <name>ATP</name>
        <dbReference type="ChEBI" id="CHEBI:30616"/>
    </ligand>
</feature>
<evidence type="ECO:0000313" key="14">
    <source>
        <dbReference type="EMBL" id="PRX18881.1"/>
    </source>
</evidence>
<organism evidence="14 15">
    <name type="scientific">Actinoplanes italicus</name>
    <dbReference type="NCBI Taxonomy" id="113567"/>
    <lineage>
        <taxon>Bacteria</taxon>
        <taxon>Bacillati</taxon>
        <taxon>Actinomycetota</taxon>
        <taxon>Actinomycetes</taxon>
        <taxon>Micromonosporales</taxon>
        <taxon>Micromonosporaceae</taxon>
        <taxon>Actinoplanes</taxon>
    </lineage>
</organism>
<feature type="domain" description="CBM6" evidence="13">
    <location>
        <begin position="416"/>
        <end position="537"/>
    </location>
</feature>
<dbReference type="InterPro" id="IPR011009">
    <property type="entry name" value="Kinase-like_dom_sf"/>
</dbReference>
<dbReference type="PROSITE" id="PS00107">
    <property type="entry name" value="PROTEIN_KINASE_ATP"/>
    <property type="match status" value="1"/>
</dbReference>
<keyword evidence="11" id="KW-0472">Membrane</keyword>